<evidence type="ECO:0000313" key="2">
    <source>
        <dbReference type="EMBL" id="RDW87576.1"/>
    </source>
</evidence>
<feature type="compositionally biased region" description="Low complexity" evidence="1">
    <location>
        <begin position="82"/>
        <end position="92"/>
    </location>
</feature>
<dbReference type="AlphaFoldDB" id="A0A3D8SMR5"/>
<feature type="compositionally biased region" description="Basic and acidic residues" evidence="1">
    <location>
        <begin position="302"/>
        <end position="312"/>
    </location>
</feature>
<proteinExistence type="predicted"/>
<keyword evidence="3" id="KW-1185">Reference proteome</keyword>
<accession>A0A3D8SMR5</accession>
<evidence type="ECO:0000313" key="3">
    <source>
        <dbReference type="Proteomes" id="UP000256328"/>
    </source>
</evidence>
<feature type="compositionally biased region" description="Polar residues" evidence="1">
    <location>
        <begin position="342"/>
        <end position="351"/>
    </location>
</feature>
<comment type="caution">
    <text evidence="2">The sequence shown here is derived from an EMBL/GenBank/DDBJ whole genome shotgun (WGS) entry which is preliminary data.</text>
</comment>
<protein>
    <recommendedName>
        <fullName evidence="4">Pal1 cell morphology</fullName>
    </recommendedName>
</protein>
<evidence type="ECO:0008006" key="4">
    <source>
        <dbReference type="Google" id="ProtNLM"/>
    </source>
</evidence>
<dbReference type="PANTHER" id="PTHR28307:SF1">
    <property type="entry name" value="PAL1 CELL MORPHOLOGY PROTEIN"/>
    <property type="match status" value="1"/>
</dbReference>
<organism evidence="2 3">
    <name type="scientific">Coleophoma crateriformis</name>
    <dbReference type="NCBI Taxonomy" id="565419"/>
    <lineage>
        <taxon>Eukaryota</taxon>
        <taxon>Fungi</taxon>
        <taxon>Dikarya</taxon>
        <taxon>Ascomycota</taxon>
        <taxon>Pezizomycotina</taxon>
        <taxon>Leotiomycetes</taxon>
        <taxon>Helotiales</taxon>
        <taxon>Dermateaceae</taxon>
        <taxon>Coleophoma</taxon>
    </lineage>
</organism>
<feature type="compositionally biased region" description="Low complexity" evidence="1">
    <location>
        <begin position="36"/>
        <end position="56"/>
    </location>
</feature>
<dbReference type="Proteomes" id="UP000256328">
    <property type="component" value="Unassembled WGS sequence"/>
</dbReference>
<dbReference type="InterPro" id="IPR013226">
    <property type="entry name" value="Pal1"/>
</dbReference>
<dbReference type="OrthoDB" id="5389892at2759"/>
<gene>
    <name evidence="2" type="ORF">BP5796_03270</name>
</gene>
<evidence type="ECO:0000256" key="1">
    <source>
        <dbReference type="SAM" id="MobiDB-lite"/>
    </source>
</evidence>
<feature type="region of interest" description="Disordered" evidence="1">
    <location>
        <begin position="1"/>
        <end position="170"/>
    </location>
</feature>
<sequence length="393" mass="42816">MAEDKQWAQKYLLDPLTAPEPSQETGPGSHFVKPASRSSSSSTTSKGPSSRHSSSSSHHKTPSVTLTKSPQYSNYPTPPSSASPTRSSFHPSNPYSPNHLTSPPFSGYSASTRRRSPTLEAPAQGTGRRRGSSLTERFAGDMSHRPLDQIRQQAKKADRSPHLKKKHLPGADSIDILDAAMYGGPYHHEGPYDATLLARNTSYKTSPVAATESTNAEAIRATPRENIRDALEKHVPLQGVAVIPPGFLSPDGKPMQYEEGADLMREEDAAGGAYKRWPGEKYHPEDLKGKGEPSFMIERALKEQKHDHRRIMSDGTTAYEMTSSRSRPTTTRTRSGGYEAVNNGTGASTGKDNGMTYGEHESSMRRSNTTGGKIGGLKRRLGSLRRSKKTTEA</sequence>
<dbReference type="PANTHER" id="PTHR28307">
    <property type="entry name" value="PROTEIN PAL1"/>
    <property type="match status" value="1"/>
</dbReference>
<feature type="compositionally biased region" description="Polar residues" evidence="1">
    <location>
        <begin position="93"/>
        <end position="111"/>
    </location>
</feature>
<name>A0A3D8SMR5_9HELO</name>
<feature type="compositionally biased region" description="Basic and acidic residues" evidence="1">
    <location>
        <begin position="138"/>
        <end position="148"/>
    </location>
</feature>
<dbReference type="GO" id="GO:0005737">
    <property type="term" value="C:cytoplasm"/>
    <property type="evidence" value="ECO:0007669"/>
    <property type="project" value="TreeGrafter"/>
</dbReference>
<feature type="compositionally biased region" description="Low complexity" evidence="1">
    <location>
        <begin position="322"/>
        <end position="335"/>
    </location>
</feature>
<feature type="compositionally biased region" description="Basic residues" evidence="1">
    <location>
        <begin position="376"/>
        <end position="393"/>
    </location>
</feature>
<dbReference type="Pfam" id="PF08316">
    <property type="entry name" value="Pal1"/>
    <property type="match status" value="1"/>
</dbReference>
<feature type="region of interest" description="Disordered" evidence="1">
    <location>
        <begin position="302"/>
        <end position="393"/>
    </location>
</feature>
<reference evidence="2 3" key="1">
    <citation type="journal article" date="2018" name="IMA Fungus">
        <title>IMA Genome-F 9: Draft genome sequence of Annulohypoxylon stygium, Aspergillus mulundensis, Berkeleyomyces basicola (syn. Thielaviopsis basicola), Ceratocystis smalleyi, two Cercospora beticola strains, Coleophoma cylindrospora, Fusarium fracticaudum, Phialophora cf. hyalina, and Morchella septimelata.</title>
        <authorList>
            <person name="Wingfield B.D."/>
            <person name="Bills G.F."/>
            <person name="Dong Y."/>
            <person name="Huang W."/>
            <person name="Nel W.J."/>
            <person name="Swalarsk-Parry B.S."/>
            <person name="Vaghefi N."/>
            <person name="Wilken P.M."/>
            <person name="An Z."/>
            <person name="de Beer Z.W."/>
            <person name="De Vos L."/>
            <person name="Chen L."/>
            <person name="Duong T.A."/>
            <person name="Gao Y."/>
            <person name="Hammerbacher A."/>
            <person name="Kikkert J.R."/>
            <person name="Li Y."/>
            <person name="Li H."/>
            <person name="Li K."/>
            <person name="Li Q."/>
            <person name="Liu X."/>
            <person name="Ma X."/>
            <person name="Naidoo K."/>
            <person name="Pethybridge S.J."/>
            <person name="Sun J."/>
            <person name="Steenkamp E.T."/>
            <person name="van der Nest M.A."/>
            <person name="van Wyk S."/>
            <person name="Wingfield M.J."/>
            <person name="Xiong C."/>
            <person name="Yue Q."/>
            <person name="Zhang X."/>
        </authorList>
    </citation>
    <scope>NUCLEOTIDE SEQUENCE [LARGE SCALE GENOMIC DNA]</scope>
    <source>
        <strain evidence="2 3">BP5796</strain>
    </source>
</reference>
<dbReference type="EMBL" id="PDLN01000004">
    <property type="protein sequence ID" value="RDW87576.1"/>
    <property type="molecule type" value="Genomic_DNA"/>
</dbReference>